<keyword evidence="2" id="KW-0521">NADP</keyword>
<proteinExistence type="predicted"/>
<protein>
    <submittedName>
        <fullName evidence="5">Pyrimidine reductase, riboflavin biosynthesis</fullName>
    </submittedName>
</protein>
<dbReference type="Pfam" id="PF01872">
    <property type="entry name" value="RibD_C"/>
    <property type="match status" value="1"/>
</dbReference>
<evidence type="ECO:0000256" key="2">
    <source>
        <dbReference type="ARBA" id="ARBA00022857"/>
    </source>
</evidence>
<comment type="pathway">
    <text evidence="1">Cofactor biosynthesis; riboflavin biosynthesis.</text>
</comment>
<evidence type="ECO:0000256" key="1">
    <source>
        <dbReference type="ARBA" id="ARBA00005104"/>
    </source>
</evidence>
<reference evidence="5 6" key="1">
    <citation type="journal article" date="2012" name="Stand. Genomic Sci.">
        <title>Genome sequence of the ocean sediment bacterium Saccharomonospora marina type strain (XMU15(T)).</title>
        <authorList>
            <person name="Klenk H.P."/>
            <person name="Lu M."/>
            <person name="Lucas S."/>
            <person name="Lapidus A."/>
            <person name="Copeland A."/>
            <person name="Pitluck S."/>
            <person name="Goodwin L.A."/>
            <person name="Han C."/>
            <person name="Tapia R."/>
            <person name="Brambilla E.M."/>
            <person name="Potter G."/>
            <person name="Land M."/>
            <person name="Ivanova N."/>
            <person name="Rohde M."/>
            <person name="Goker M."/>
            <person name="Detter J.C."/>
            <person name="Li W.J."/>
            <person name="Kyrpides N.C."/>
            <person name="Woyke T."/>
        </authorList>
    </citation>
    <scope>NUCLEOTIDE SEQUENCE [LARGE SCALE GENOMIC DNA]</scope>
    <source>
        <strain evidence="5 6">XMU15</strain>
    </source>
</reference>
<evidence type="ECO:0000313" key="5">
    <source>
        <dbReference type="EMBL" id="EHR52161.1"/>
    </source>
</evidence>
<dbReference type="EMBL" id="CM001439">
    <property type="protein sequence ID" value="EHR52161.1"/>
    <property type="molecule type" value="Genomic_DNA"/>
</dbReference>
<evidence type="ECO:0000313" key="6">
    <source>
        <dbReference type="Proteomes" id="UP000004926"/>
    </source>
</evidence>
<dbReference type="InterPro" id="IPR002734">
    <property type="entry name" value="RibDG_C"/>
</dbReference>
<dbReference type="Proteomes" id="UP000004926">
    <property type="component" value="Chromosome"/>
</dbReference>
<dbReference type="InterPro" id="IPR050765">
    <property type="entry name" value="Riboflavin_Biosynth_HTPR"/>
</dbReference>
<evidence type="ECO:0000256" key="3">
    <source>
        <dbReference type="ARBA" id="ARBA00023002"/>
    </source>
</evidence>
<dbReference type="PANTHER" id="PTHR38011:SF7">
    <property type="entry name" value="2,5-DIAMINO-6-RIBOSYLAMINO-4(3H)-PYRIMIDINONE 5'-PHOSPHATE REDUCTASE"/>
    <property type="match status" value="1"/>
</dbReference>
<dbReference type="SUPFAM" id="SSF53597">
    <property type="entry name" value="Dihydrofolate reductase-like"/>
    <property type="match status" value="1"/>
</dbReference>
<evidence type="ECO:0000259" key="4">
    <source>
        <dbReference type="Pfam" id="PF01872"/>
    </source>
</evidence>
<name>H5X3U3_9PSEU</name>
<dbReference type="GO" id="GO:0008703">
    <property type="term" value="F:5-amino-6-(5-phosphoribosylamino)uracil reductase activity"/>
    <property type="evidence" value="ECO:0007669"/>
    <property type="project" value="InterPro"/>
</dbReference>
<organism evidence="5 6">
    <name type="scientific">Saccharomonospora marina XMU15</name>
    <dbReference type="NCBI Taxonomy" id="882083"/>
    <lineage>
        <taxon>Bacteria</taxon>
        <taxon>Bacillati</taxon>
        <taxon>Actinomycetota</taxon>
        <taxon>Actinomycetes</taxon>
        <taxon>Pseudonocardiales</taxon>
        <taxon>Pseudonocardiaceae</taxon>
        <taxon>Saccharomonospora</taxon>
    </lineage>
</organism>
<accession>H5X3U3</accession>
<keyword evidence="3" id="KW-0560">Oxidoreductase</keyword>
<feature type="domain" description="Bacterial bifunctional deaminase-reductase C-terminal" evidence="4">
    <location>
        <begin position="24"/>
        <end position="256"/>
    </location>
</feature>
<dbReference type="eggNOG" id="COG1985">
    <property type="taxonomic scope" value="Bacteria"/>
</dbReference>
<sequence>MEQPPAGPPSEPAANDSAPVGRAFVVSHNAASVDGRLAISPGMLLMFDERWPTYAGSTYADVQRRHRPGAILEGAGSLVREDDVPAPLPAATEPAEVLLNDYLPPDVVGRTSGGWLSVVDSRGRIRWLYKEYPGEQWKGWHVLVLVSRSTPLSYLAYLRREEIPYLVVGEERVDLSQAMSALRQRLGVRTVVSTAGARLNGAMLRAGLLDEIEVEVVPIAVGGTTTPTMFTAADLAATDTPTRLRLLGVTELREGRVLLRYAVEEVPQ</sequence>
<dbReference type="GO" id="GO:0009231">
    <property type="term" value="P:riboflavin biosynthetic process"/>
    <property type="evidence" value="ECO:0007669"/>
    <property type="project" value="InterPro"/>
</dbReference>
<keyword evidence="6" id="KW-1185">Reference proteome</keyword>
<dbReference type="AlphaFoldDB" id="H5X3U3"/>
<dbReference type="Gene3D" id="3.40.430.10">
    <property type="entry name" value="Dihydrofolate Reductase, subunit A"/>
    <property type="match status" value="1"/>
</dbReference>
<dbReference type="STRING" id="882083.SacmaDRAFT_3964"/>
<gene>
    <name evidence="5" type="ORF">SacmaDRAFT_3964</name>
</gene>
<dbReference type="HOGENOM" id="CLU_073038_0_0_11"/>
<dbReference type="RefSeq" id="WP_009155539.1">
    <property type="nucleotide sequence ID" value="NZ_CM001439.1"/>
</dbReference>
<dbReference type="InterPro" id="IPR024072">
    <property type="entry name" value="DHFR-like_dom_sf"/>
</dbReference>
<dbReference type="PANTHER" id="PTHR38011">
    <property type="entry name" value="DIHYDROFOLATE REDUCTASE FAMILY PROTEIN (AFU_ORTHOLOGUE AFUA_8G06820)"/>
    <property type="match status" value="1"/>
</dbReference>